<evidence type="ECO:0000313" key="2">
    <source>
        <dbReference type="EMBL" id="MCZ8373717.1"/>
    </source>
</evidence>
<dbReference type="PANTHER" id="PTHR33498:SF1">
    <property type="entry name" value="TRANSPOSASE FOR INSERTION SEQUENCE ELEMENT IS1557"/>
    <property type="match status" value="1"/>
</dbReference>
<dbReference type="PANTHER" id="PTHR33498">
    <property type="entry name" value="TRANSPOSASE FOR INSERTION SEQUENCE ELEMENT IS1557"/>
    <property type="match status" value="1"/>
</dbReference>
<name>A0ABT4PKX9_9BACT</name>
<protein>
    <submittedName>
        <fullName evidence="2">Transposase</fullName>
    </submittedName>
</protein>
<comment type="caution">
    <text evidence="2">The sequence shown here is derived from an EMBL/GenBank/DDBJ whole genome shotgun (WGS) entry which is preliminary data.</text>
</comment>
<dbReference type="Pfam" id="PF01610">
    <property type="entry name" value="DDE_Tnp_ISL3"/>
    <property type="match status" value="1"/>
</dbReference>
<evidence type="ECO:0000313" key="3">
    <source>
        <dbReference type="Proteomes" id="UP001141933"/>
    </source>
</evidence>
<dbReference type="EMBL" id="JAPZVM010000022">
    <property type="protein sequence ID" value="MCZ8373717.1"/>
    <property type="molecule type" value="Genomic_DNA"/>
</dbReference>
<evidence type="ECO:0000259" key="1">
    <source>
        <dbReference type="Pfam" id="PF01610"/>
    </source>
</evidence>
<feature type="domain" description="Transposase IS204/IS1001/IS1096/IS1165 DDE" evidence="1">
    <location>
        <begin position="56"/>
        <end position="352"/>
    </location>
</feature>
<proteinExistence type="predicted"/>
<accession>A0ABT4PKX9</accession>
<gene>
    <name evidence="2" type="ORF">O6P32_13525</name>
</gene>
<dbReference type="InterPro" id="IPR047951">
    <property type="entry name" value="Transpos_ISL3"/>
</dbReference>
<sequence length="358" mass="41637">MDTYPITARSLGLYFKVDGNNLERAYKDHLSGFRNWEQASHAEDWVLHPKNIGKRLGIDETMLHKDLMTFLTNKEGHGKRHTLIAAVKGTKASDIINVLMQIPQEQRELVEEVTMDFSDSMFAVVTEAFPNAAIVIDCFHIVKRCIEAVDELRLKAKREAQKAQNKEKAMFKKKLEQLVKSRKYYRKKHPKKYKGKKRGRKPQRLNKRFRPTMLANGETVIELLTRSKYLLSVSGEKWTDRQKTRAKILFRMFPKIKEAYTLICSLRSVFSNKSIDRGTAKVQLHEWYQKVSACTLREVKAARDAIKYKEEEVLNYFINRSTNAHAESLNSKLKGFRAQLRGVQDLPFFMFRASIIFG</sequence>
<organism evidence="2 3">
    <name type="scientific">Phocaeicola acetigenes</name>
    <dbReference type="NCBI Taxonomy" id="3016083"/>
    <lineage>
        <taxon>Bacteria</taxon>
        <taxon>Pseudomonadati</taxon>
        <taxon>Bacteroidota</taxon>
        <taxon>Bacteroidia</taxon>
        <taxon>Bacteroidales</taxon>
        <taxon>Bacteroidaceae</taxon>
        <taxon>Phocaeicola</taxon>
    </lineage>
</organism>
<dbReference type="Proteomes" id="UP001141933">
    <property type="component" value="Unassembled WGS sequence"/>
</dbReference>
<reference evidence="2" key="1">
    <citation type="submission" date="2022-12" db="EMBL/GenBank/DDBJ databases">
        <title>Phocaeicola acetigenes sp. nov., isolated feces from a healthy human.</title>
        <authorList>
            <person name="Do H."/>
            <person name="Ha Y.B."/>
            <person name="Kim J.-S."/>
            <person name="Suh M.K."/>
            <person name="Kim H.S."/>
            <person name="Lee J.-S."/>
        </authorList>
    </citation>
    <scope>NUCLEOTIDE SEQUENCE</scope>
    <source>
        <strain evidence="2">KGMB11183</strain>
    </source>
</reference>
<dbReference type="RefSeq" id="WP_022300745.1">
    <property type="nucleotide sequence ID" value="NZ_JAPZVM010000022.1"/>
</dbReference>
<keyword evidence="3" id="KW-1185">Reference proteome</keyword>
<dbReference type="InterPro" id="IPR002560">
    <property type="entry name" value="Transposase_DDE"/>
</dbReference>